<dbReference type="FunFam" id="2.60.40.10:FF:000028">
    <property type="entry name" value="Neuronal cell adhesion molecule"/>
    <property type="match status" value="1"/>
</dbReference>
<feature type="domain" description="EGF-like" evidence="15 16">
    <location>
        <begin position="3206"/>
        <end position="3217"/>
    </location>
</feature>
<dbReference type="SUPFAM" id="SSF48726">
    <property type="entry name" value="Immunoglobulin"/>
    <property type="match status" value="4"/>
</dbReference>
<feature type="domain" description="EGF-like" evidence="15 16">
    <location>
        <begin position="2408"/>
        <end position="2419"/>
    </location>
</feature>
<name>A0A8J9Z739_BRALA</name>
<dbReference type="CDD" id="cd00063">
    <property type="entry name" value="FN3"/>
    <property type="match status" value="7"/>
</dbReference>
<feature type="domain" description="EGF-like" evidence="15 16">
    <location>
        <begin position="2978"/>
        <end position="2989"/>
    </location>
</feature>
<dbReference type="GO" id="GO:0009986">
    <property type="term" value="C:cell surface"/>
    <property type="evidence" value="ECO:0007669"/>
    <property type="project" value="TreeGrafter"/>
</dbReference>
<organism evidence="17 18">
    <name type="scientific">Branchiostoma lanceolatum</name>
    <name type="common">Common lancelet</name>
    <name type="synonym">Amphioxus lanceolatum</name>
    <dbReference type="NCBI Taxonomy" id="7740"/>
    <lineage>
        <taxon>Eukaryota</taxon>
        <taxon>Metazoa</taxon>
        <taxon>Chordata</taxon>
        <taxon>Cephalochordata</taxon>
        <taxon>Leptocardii</taxon>
        <taxon>Amphioxiformes</taxon>
        <taxon>Branchiostomatidae</taxon>
        <taxon>Branchiostoma</taxon>
    </lineage>
</organism>
<feature type="domain" description="EGF-like" evidence="15 16">
    <location>
        <begin position="2788"/>
        <end position="2799"/>
    </location>
</feature>
<evidence type="ECO:0000256" key="7">
    <source>
        <dbReference type="ARBA" id="ARBA00022737"/>
    </source>
</evidence>
<evidence type="ECO:0000256" key="10">
    <source>
        <dbReference type="ARBA" id="ARBA00023136"/>
    </source>
</evidence>
<dbReference type="InterPro" id="IPR003961">
    <property type="entry name" value="FN3_dom"/>
</dbReference>
<dbReference type="GO" id="GO:0007411">
    <property type="term" value="P:axon guidance"/>
    <property type="evidence" value="ECO:0007669"/>
    <property type="project" value="TreeGrafter"/>
</dbReference>
<dbReference type="FunFam" id="2.10.25.10:FF:000004">
    <property type="entry name" value="Neurogenic locus notch 1"/>
    <property type="match status" value="5"/>
</dbReference>
<feature type="domain" description="EGF-like" evidence="15 16">
    <location>
        <begin position="2674"/>
        <end position="2685"/>
    </location>
</feature>
<sequence length="3396" mass="364138">MNVVILYLVSMLTMRFQCSGAVPDVTLVNEFPWVPPQSEFQFTYLKCVTSLPLASFPFGIAEDTGRGLTFSVWRFAGTIREPAPWPGKEVNLLPNANLDRIGAFYCTVQSGIKTYQVTTIKMSTTASIKPVVFTKTVNAGDRVTLEMQSVVSMMAPIRWRHNDVIITMATGLSLPISGVSTLDEGIYECYYEGTRTSTTADQGIMRLIVRRCPANLWGSSCQDKCPGCYNGGVCDPDSGECVCPPGFTGGNCDEACPVGVFGQECDRECAEPNCAGRLLCLPDPYGCSCISGYRGPACDQECTLGTFGAGCTEQCNCRDNVPCDRTTGFCVVGCPPGWEGNSCQKACDDGKYGDRCEEECFCVEPCDKITGICGSACLPGWRGVTCGQPCPPGRFGSNCMSFCRCLDGEACDAVNGTCPNGCRAGWKGEGCQDACAPGEWGSGCEGRCYCQDNGNHCNLATGPTPDCQCDDYHFGEDCMEERVAPFITDITNVAVNPGEATFLSCSAAGSPLPTADDIVLRDQNGQVYPRFAGFPGGNYTTNSFRIPSTDQDTEYYCVATTTSGSTFQRVEFTFYELPRLTNPPVIQPINIHPTLVLVDWAAWNETIDVGEGPIRSYQLHFKKSEDDDWLPYGDETPVDQSRASYRRMVMRLDFSTQYDFSVQTFREGNNGGGPLGPVLTVETKCMAPTEPPQDIRFSITEARQTTVSWQLPPSDTIRCKDVLSFQLLYKMSGDEQFTTAEVNGTEREEVLSDLQPYTSYNVKLSLVNSVGTSPFSNVLTVRTEEDVPGPVSNLTTDQITSDSVQITWSAPVNTNGRILAHLLNYRLLSDSQCPGTQEVITNSKTLPSRTTYILDGLQPYSTYEISLSARTIVGPGPMVSRSVTTLTTAPSGPPTNVTIDEVLITSILVSWLPPPCPESNGVIIQYGVSVVPLDTGNEKEVPDAMTRNTRMSISGLRPSAWCGVRVRAYTDVGPGPYSPKVNITTLTMNCSKGTFGVFCELTCHCLGGEACDRFNGSCAAGCAAGWTGADCQEGCSAGWYGPDCSERCQCLDNTAHCNRFTGPTLQCECNDRHFGNRCLQLKVPPNITALSNLKVNPGQPTTVFCTATGNPTPVETEMTLKLIDGTLLQPTASFSMGRGRSARFSVNSIRQSDVLTCAVNTIAGSDEKTVDPLVYELPQLVKPPTALDRDIEATRLTVSFDQWTPDVDLGEGPAVSYLVKYRKVRDENWNSLPPIQEDGLSAVHYQPITGLTSYTAYDISVQTFRIGERGGGPNGPAATVTTKCLEPTEGPVNLRLGNVGARDATVMWDAPDIGTVRCREITGFRLYWKSPGDFDYTMRYVESSNRNHTLSNLAPFSTYNVKMELTNEIGPSPETPILSFKTPEDVPEKVRSLTTSVLSPTIVGVSWDSPVRTNGILQGYDLSYNLTSRGQCSPVTGTETVISVSRQTTNYIIQELFPYSTYDIAVSAKTSAGAGDAKVSTATTQEAVPSGPPSHIRATQVDMEELTFSWDPPSCDVRNGVILRYDYIFDEVEAATRESRTTGTVISTGATFNGLHPDRLYVIQVRASTSVGAGPYSTQTQVATLPESCPDGWFGDYCNQSCYCMNGGACERFTGYCPSGCAPGYTGDACSQVCPVNQYGPNCTFFCNCMNPEDGCDRINGPTRDCQCTAEWFGANCTRKKSLSDVTIVTSPLYTSTSPGLPNIKCVTTMGMGSFPFGVAGDTGTGTSFTIWRIVGRISPEPWPGRMVSFLPMAREDAVGAFYCEAQSLKGVATRVTTARVKEGAEILPEEYSKTVSVGESVTLTVTPITTSRDTVTWMRNGVEIQATGFQLHIENVQLEDAGLYECFYEGQRTSGNKNQAMMRLIVRGCPPGLWGASCEFECPECYNGGQCFHESGECVCPPGFNGTSCENSCGGNRFGMDCSQRCDSNDDQSDKCSGLLLCVPDPYGCSCTTGLRGHQCDQICLPGTYGAGCTQQCNCRDSEPCDPFTGNCASGCPDGWHGDSCQQKCEVGTFGQQCSLSCHCMEPCDHVTGDCPARCEPGWKGDACQEDCVNGTFGHDCEGICHCLRGEACDVQTGGCLSGCAAGWMGPSCQEGCPVGRFGPSCSLPCQCYGEDGCDSFHGNCSQGCGAGWKGPSCQQVCDTGEFGVDCGLDCHCLHEGVCDIITGECEGGCGLGWTGEGCQEECREGRFGPNCTSVCHCVDDSPCDVMTGMCPGLCASGWTGMNCQEDIDECESSPCENDGTCVDDVNSYTCTCLPGYGGDNCQTDIDECMSSPCVNGGTCTEGLNHYSCDCPTGYEGHNCETEVDECLSSPCHHGGTCTDQVNGYTCACAPGLTGKRCEIDIDECESSPCQNRGTCLDKVNLFTCACPQGFGGELCQTNINDCAQNPCMNNGTCKDAIGSYQCVCPPGFEGNNCELDVDDCIDTPCDNGATCMDGVNSFRCICTAGFTGDTCSVDIDECSAEPCEHGGTCEDGINMYTCVCAPGYDGNTCQNDIDECLSGPCENGGSCVDGVNSFTCECMAGYEGEMCQYEINECESSPCENNGTCVDQINSYSCSCVPGFQGQHCEIDIDECQSSPCQHSRTCMDRVNSYLCLCLDGYEGTHCGIEIDECLSDPCQNGGTCVDGLAVYTCTCPVGFDGKNCENNIDDCSPNPCMNRAICVDGVDSYICDCAAGFDGEHCEIDVNECGSSPCYNGGTCTDGISSYFCTCAPGFHGDNCEIDVDDCDPNPCTNGGRCIDGVASYSCSCPRGFTGQNCQEDVDECLSSPCQNGGTCRDGIGFYACSCVPGFEGQNCDNDFDECSSDPCQNGGLCDDGHDSYVCNCHPGFNGTNCEHNIDDCSPNPCQNSGQCMDGIMDYNCTCLDGFDGRHCENNKDDCSPYPCINGGSCEDGIAAFICHCPDGFEGPTCETEIDECESSPCQNGGICEDELNGYRCNCTVGYEGNDCEIDTDECASTPCFNNGQCEDGLNFYRCLCPSGFVGDHCETDVDECMSLPCLNGGTCVDGFDNYNCTCAPGYTGHTCETENDECSSSPCQHNGTCEDGVNGYRCFCIPGYNGDNCENDIDECESSPCLNGGTCTEGVNIYNCSCPRGFEGQHCDIDIDECMSIPCLNNGTCVEGSGNYTCLCPDGYTGQTCETDINECTSDPCQHNGTCQDLVNGYNCSCAPGFEGKNCQVDIDECLSDPCLHGGTCEDSISEYLCHCLLGYEGTSCENDTDDCANHQCINGGSCVDGLNNYSCSCLPGFEGDFCEINIDACLSDPCHNGGTCHDGLNSYTCHCAPGYEGTNCDTEFGDGFTAQGGIGSTSGSMESSRRDTGSEDITNLLDTNSADFKAKAREIGKQEDILNLLNQTLTFNITDLANRTVSNSDVVVPCMFCFALCFSLVLVLDIT</sequence>
<dbReference type="SMART" id="SM00409">
    <property type="entry name" value="IG"/>
    <property type="match status" value="4"/>
</dbReference>
<dbReference type="OrthoDB" id="283575at2759"/>
<dbReference type="Pfam" id="PF00008">
    <property type="entry name" value="EGF"/>
    <property type="match status" value="22"/>
</dbReference>
<dbReference type="Pfam" id="PF12661">
    <property type="entry name" value="hEGF"/>
    <property type="match status" value="8"/>
</dbReference>
<dbReference type="CDD" id="cd00054">
    <property type="entry name" value="EGF_CA"/>
    <property type="match status" value="28"/>
</dbReference>
<feature type="domain" description="EGF-like" evidence="15 16">
    <location>
        <begin position="2902"/>
        <end position="2913"/>
    </location>
</feature>
<keyword evidence="3" id="KW-1003">Cell membrane</keyword>
<dbReference type="FunFam" id="2.10.25.10:FF:000123">
    <property type="entry name" value="Crumbs homolog 1 (Drosophila)"/>
    <property type="match status" value="1"/>
</dbReference>
<evidence type="ECO:0000256" key="8">
    <source>
        <dbReference type="ARBA" id="ARBA00022837"/>
    </source>
</evidence>
<keyword evidence="2" id="KW-0217">Developmental protein</keyword>
<keyword evidence="18" id="KW-1185">Reference proteome</keyword>
<dbReference type="InterPro" id="IPR018097">
    <property type="entry name" value="EGF_Ca-bd_CS"/>
</dbReference>
<evidence type="ECO:0000256" key="14">
    <source>
        <dbReference type="SAM" id="SignalP"/>
    </source>
</evidence>
<dbReference type="PANTHER" id="PTHR45836">
    <property type="entry name" value="SLIT HOMOLOG"/>
    <property type="match status" value="1"/>
</dbReference>
<dbReference type="InterPro" id="IPR003598">
    <property type="entry name" value="Ig_sub2"/>
</dbReference>
<dbReference type="InterPro" id="IPR009030">
    <property type="entry name" value="Growth_fac_rcpt_cys_sf"/>
</dbReference>
<feature type="domain" description="EGF-like" evidence="15 16">
    <location>
        <begin position="2370"/>
        <end position="2381"/>
    </location>
</feature>
<dbReference type="InterPro" id="IPR036179">
    <property type="entry name" value="Ig-like_dom_sf"/>
</dbReference>
<evidence type="ECO:0000256" key="12">
    <source>
        <dbReference type="ARBA" id="ARBA00023180"/>
    </source>
</evidence>
<dbReference type="FunFam" id="2.10.25.10:FF:000122">
    <property type="entry name" value="Protein crumbs homolog 2"/>
    <property type="match status" value="9"/>
</dbReference>
<keyword evidence="9" id="KW-1133">Transmembrane helix</keyword>
<feature type="domain" description="EGF-like" evidence="15 16">
    <location>
        <begin position="2712"/>
        <end position="2723"/>
    </location>
</feature>
<dbReference type="SMART" id="SM00408">
    <property type="entry name" value="IGc2"/>
    <property type="match status" value="2"/>
</dbReference>
<comment type="subcellular location">
    <subcellularLocation>
        <location evidence="1">Cell membrane</location>
        <topology evidence="1">Single-pass type I membrane protein</topology>
    </subcellularLocation>
</comment>
<dbReference type="Pfam" id="PF13927">
    <property type="entry name" value="Ig_3"/>
    <property type="match status" value="1"/>
</dbReference>
<feature type="domain" description="EGF-like" evidence="15 16">
    <location>
        <begin position="2864"/>
        <end position="2875"/>
    </location>
</feature>
<accession>A0A8J9Z739</accession>
<feature type="domain" description="EGF-like" evidence="15">
    <location>
        <begin position="241"/>
        <end position="252"/>
    </location>
</feature>
<keyword evidence="10" id="KW-0472">Membrane</keyword>
<evidence type="ECO:0000256" key="6">
    <source>
        <dbReference type="ARBA" id="ARBA00022729"/>
    </source>
</evidence>
<dbReference type="PROSITE" id="PS00022">
    <property type="entry name" value="EGF_1"/>
    <property type="match status" value="31"/>
</dbReference>
<feature type="domain" description="EGF-like" evidence="15 16">
    <location>
        <begin position="2522"/>
        <end position="2533"/>
    </location>
</feature>
<dbReference type="InterPro" id="IPR036116">
    <property type="entry name" value="FN3_sf"/>
</dbReference>
<feature type="domain" description="EGF-like" evidence="15 16">
    <location>
        <begin position="2560"/>
        <end position="2571"/>
    </location>
</feature>
<feature type="domain" description="EGF-like" evidence="15 16">
    <location>
        <begin position="2940"/>
        <end position="2951"/>
    </location>
</feature>
<dbReference type="FunFam" id="2.170.300.10:FF:000003">
    <property type="entry name" value="tyrosine-protein kinase receptor Tie-1 isoform X1"/>
    <property type="match status" value="2"/>
</dbReference>
<evidence type="ECO:0000259" key="15">
    <source>
        <dbReference type="PROSITE" id="PS00022"/>
    </source>
</evidence>
<dbReference type="PRINTS" id="PR00010">
    <property type="entry name" value="EGFBLOOD"/>
</dbReference>
<reference evidence="17" key="1">
    <citation type="submission" date="2022-01" db="EMBL/GenBank/DDBJ databases">
        <authorList>
            <person name="Braso-Vives M."/>
        </authorList>
    </citation>
    <scope>NUCLEOTIDE SEQUENCE</scope>
</reference>
<dbReference type="GO" id="GO:0003008">
    <property type="term" value="P:system process"/>
    <property type="evidence" value="ECO:0007669"/>
    <property type="project" value="UniProtKB-ARBA"/>
</dbReference>
<evidence type="ECO:0000256" key="5">
    <source>
        <dbReference type="ARBA" id="ARBA00022692"/>
    </source>
</evidence>
<evidence type="ECO:0000256" key="9">
    <source>
        <dbReference type="ARBA" id="ARBA00022989"/>
    </source>
</evidence>
<feature type="domain" description="EGF-like" evidence="15 16">
    <location>
        <begin position="3016"/>
        <end position="3027"/>
    </location>
</feature>
<feature type="domain" description="EGF-like" evidence="15 16">
    <location>
        <begin position="2750"/>
        <end position="2761"/>
    </location>
</feature>
<keyword evidence="5" id="KW-0812">Transmembrane</keyword>
<keyword evidence="6 14" id="KW-0732">Signal</keyword>
<dbReference type="SMART" id="SM00181">
    <property type="entry name" value="EGF"/>
    <property type="match status" value="41"/>
</dbReference>
<dbReference type="SUPFAM" id="SSF49265">
    <property type="entry name" value="Fibronectin type III"/>
    <property type="match status" value="4"/>
</dbReference>
<keyword evidence="11" id="KW-1015">Disulfide bond</keyword>
<keyword evidence="4" id="KW-0245">EGF-like domain</keyword>
<feature type="domain" description="EGF-like" evidence="15">
    <location>
        <begin position="287"/>
        <end position="298"/>
    </location>
</feature>
<feature type="domain" description="EGF-like" evidence="15 16">
    <location>
        <begin position="2446"/>
        <end position="2457"/>
    </location>
</feature>
<dbReference type="GO" id="GO:0051241">
    <property type="term" value="P:negative regulation of multicellular organismal process"/>
    <property type="evidence" value="ECO:0007669"/>
    <property type="project" value="UniProtKB-ARBA"/>
</dbReference>
<dbReference type="FunFam" id="2.10.25.10:FF:000061">
    <property type="entry name" value="Delta-like protein"/>
    <property type="match status" value="1"/>
</dbReference>
<dbReference type="GO" id="GO:0043235">
    <property type="term" value="C:receptor complex"/>
    <property type="evidence" value="ECO:0007669"/>
    <property type="project" value="TreeGrafter"/>
</dbReference>
<dbReference type="GO" id="GO:0007219">
    <property type="term" value="P:Notch signaling pathway"/>
    <property type="evidence" value="ECO:0007669"/>
    <property type="project" value="TreeGrafter"/>
</dbReference>
<feature type="domain" description="EGF-like" evidence="15 16">
    <location>
        <begin position="3130"/>
        <end position="3141"/>
    </location>
</feature>
<evidence type="ECO:0000256" key="2">
    <source>
        <dbReference type="ARBA" id="ARBA00022473"/>
    </source>
</evidence>
<evidence type="ECO:0000256" key="3">
    <source>
        <dbReference type="ARBA" id="ARBA00022475"/>
    </source>
</evidence>
<dbReference type="FunFam" id="2.10.25.10:FF:000066">
    <property type="entry name" value="FAT atypical cadherin 4"/>
    <property type="match status" value="1"/>
</dbReference>
<dbReference type="InterPro" id="IPR051355">
    <property type="entry name" value="Notch/Slit_guidance"/>
</dbReference>
<evidence type="ECO:0000313" key="18">
    <source>
        <dbReference type="Proteomes" id="UP000838412"/>
    </source>
</evidence>
<dbReference type="FunFam" id="2.10.25.10:FF:000520">
    <property type="entry name" value="Predicted protein"/>
    <property type="match status" value="1"/>
</dbReference>
<dbReference type="InterPro" id="IPR013032">
    <property type="entry name" value="EGF-like_CS"/>
</dbReference>
<dbReference type="FunFam" id="2.10.25.10:FF:000143">
    <property type="entry name" value="Protein crumbs 1"/>
    <property type="match status" value="6"/>
</dbReference>
<dbReference type="PROSITE" id="PS00010">
    <property type="entry name" value="ASX_HYDROXYL"/>
    <property type="match status" value="25"/>
</dbReference>
<dbReference type="PROSITE" id="PS01187">
    <property type="entry name" value="EGF_CA"/>
    <property type="match status" value="7"/>
</dbReference>
<feature type="domain" description="EGF-like" evidence="15 16">
    <location>
        <begin position="2826"/>
        <end position="2837"/>
    </location>
</feature>
<feature type="domain" description="EGF-like" evidence="15 16">
    <location>
        <begin position="2636"/>
        <end position="2647"/>
    </location>
</feature>
<dbReference type="GO" id="GO:0005509">
    <property type="term" value="F:calcium ion binding"/>
    <property type="evidence" value="ECO:0007669"/>
    <property type="project" value="InterPro"/>
</dbReference>
<dbReference type="FunFam" id="2.10.25.10:FF:000162">
    <property type="entry name" value="Coagulation factor X (Predicted)"/>
    <property type="match status" value="1"/>
</dbReference>
<evidence type="ECO:0000256" key="4">
    <source>
        <dbReference type="ARBA" id="ARBA00022536"/>
    </source>
</evidence>
<dbReference type="GO" id="GO:0005886">
    <property type="term" value="C:plasma membrane"/>
    <property type="evidence" value="ECO:0007669"/>
    <property type="project" value="UniProtKB-SubCell"/>
</dbReference>
<evidence type="ECO:0000256" key="13">
    <source>
        <dbReference type="ARBA" id="ARBA00023319"/>
    </source>
</evidence>
<dbReference type="PRINTS" id="PR00011">
    <property type="entry name" value="EGFLAMININ"/>
</dbReference>
<feature type="domain" description="EGF-like" evidence="15 16">
    <location>
        <begin position="2294"/>
        <end position="2305"/>
    </location>
</feature>
<evidence type="ECO:0000256" key="1">
    <source>
        <dbReference type="ARBA" id="ARBA00004251"/>
    </source>
</evidence>
<evidence type="ECO:0000313" key="17">
    <source>
        <dbReference type="EMBL" id="CAH1248999.1"/>
    </source>
</evidence>
<dbReference type="Pfam" id="PF00041">
    <property type="entry name" value="fn3"/>
    <property type="match status" value="6"/>
</dbReference>
<keyword evidence="8" id="KW-0106">Calcium</keyword>
<feature type="domain" description="EGF-like" evidence="15 16">
    <location>
        <begin position="3092"/>
        <end position="3103"/>
    </location>
</feature>
<feature type="domain" description="EGF-like" evidence="15">
    <location>
        <begin position="1899"/>
        <end position="1910"/>
    </location>
</feature>
<dbReference type="FunFam" id="2.10.25.10:FF:000391">
    <property type="entry name" value="Weary, isoform C"/>
    <property type="match status" value="1"/>
</dbReference>
<keyword evidence="12" id="KW-0325">Glycoprotein</keyword>
<dbReference type="InterPro" id="IPR001881">
    <property type="entry name" value="EGF-like_Ca-bd_dom"/>
</dbReference>
<dbReference type="Gene3D" id="2.170.300.10">
    <property type="entry name" value="Tie2 ligand-binding domain superfamily"/>
    <property type="match status" value="7"/>
</dbReference>
<feature type="domain" description="EGF-like" evidence="15 16">
    <location>
        <begin position="3244"/>
        <end position="3255"/>
    </location>
</feature>
<dbReference type="Gene3D" id="2.10.25.10">
    <property type="entry name" value="Laminin"/>
    <property type="match status" value="28"/>
</dbReference>
<feature type="domain" description="EGF-like" evidence="15 16">
    <location>
        <begin position="3054"/>
        <end position="3065"/>
    </location>
</feature>
<feature type="signal peptide" evidence="14">
    <location>
        <begin position="1"/>
        <end position="21"/>
    </location>
</feature>
<dbReference type="InterPro" id="IPR003599">
    <property type="entry name" value="Ig_sub"/>
</dbReference>
<keyword evidence="7" id="KW-0677">Repeat</keyword>
<dbReference type="PANTHER" id="PTHR45836:SF13">
    <property type="entry name" value="PROTEIN CRUMBS"/>
    <property type="match status" value="1"/>
</dbReference>
<evidence type="ECO:0000259" key="16">
    <source>
        <dbReference type="PROSITE" id="PS01186"/>
    </source>
</evidence>
<feature type="chain" id="PRO_5035468570" evidence="14">
    <location>
        <begin position="22"/>
        <end position="3396"/>
    </location>
</feature>
<dbReference type="EMBL" id="OV696702">
    <property type="protein sequence ID" value="CAH1248999.1"/>
    <property type="molecule type" value="Genomic_DNA"/>
</dbReference>
<dbReference type="SMART" id="SM00060">
    <property type="entry name" value="FN3"/>
    <property type="match status" value="8"/>
</dbReference>
<dbReference type="SUPFAM" id="SSF57184">
    <property type="entry name" value="Growth factor receptor domain"/>
    <property type="match status" value="5"/>
</dbReference>
<dbReference type="InterPro" id="IPR013783">
    <property type="entry name" value="Ig-like_fold"/>
</dbReference>
<feature type="domain" description="EGF-like" evidence="15 16">
    <location>
        <begin position="2256"/>
        <end position="2267"/>
    </location>
</feature>
<dbReference type="FunFam" id="2.10.25.10:FF:000309">
    <property type="entry name" value="Uncharacterized protein, isoform A"/>
    <property type="match status" value="1"/>
</dbReference>
<dbReference type="SUPFAM" id="SSF57196">
    <property type="entry name" value="EGF/Laminin"/>
    <property type="match status" value="11"/>
</dbReference>
<feature type="domain" description="EGF-like" evidence="15">
    <location>
        <begin position="2332"/>
        <end position="2343"/>
    </location>
</feature>
<dbReference type="InterPro" id="IPR000152">
    <property type="entry name" value="EGF-type_Asp/Asn_hydroxyl_site"/>
</dbReference>
<feature type="domain" description="EGF-like" evidence="15 16">
    <location>
        <begin position="3168"/>
        <end position="3179"/>
    </location>
</feature>
<dbReference type="GO" id="GO:0051240">
    <property type="term" value="P:positive regulation of multicellular organismal process"/>
    <property type="evidence" value="ECO:0007669"/>
    <property type="project" value="UniProtKB-ARBA"/>
</dbReference>
<dbReference type="Gene3D" id="2.60.40.10">
    <property type="entry name" value="Immunoglobulins"/>
    <property type="match status" value="11"/>
</dbReference>
<evidence type="ECO:0000256" key="11">
    <source>
        <dbReference type="ARBA" id="ARBA00023157"/>
    </source>
</evidence>
<dbReference type="InterPro" id="IPR000742">
    <property type="entry name" value="EGF"/>
</dbReference>
<dbReference type="PROSITE" id="PS01186">
    <property type="entry name" value="EGF_2"/>
    <property type="match status" value="27"/>
</dbReference>
<dbReference type="Proteomes" id="UP000838412">
    <property type="component" value="Chromosome 17"/>
</dbReference>
<gene>
    <name evidence="17" type="primary">NOTCH1</name>
    <name evidence="17" type="ORF">BLAG_LOCUS10250</name>
</gene>
<dbReference type="FunFam" id="2.10.25.10:FF:000080">
    <property type="entry name" value="Neurogenic locus notch 1"/>
    <property type="match status" value="1"/>
</dbReference>
<proteinExistence type="predicted"/>
<feature type="domain" description="EGF-like" evidence="15 16">
    <location>
        <begin position="3282"/>
        <end position="3293"/>
    </location>
</feature>
<feature type="domain" description="EGF-like" evidence="15 16">
    <location>
        <begin position="2598"/>
        <end position="2609"/>
    </location>
</feature>
<protein>
    <submittedName>
        <fullName evidence="17">NOTCH1 protein</fullName>
    </submittedName>
</protein>
<dbReference type="PRINTS" id="PR01983">
    <property type="entry name" value="NOTCH"/>
</dbReference>
<dbReference type="SMART" id="SM00179">
    <property type="entry name" value="EGF_CA"/>
    <property type="match status" value="28"/>
</dbReference>
<keyword evidence="13" id="KW-0393">Immunoglobulin domain</keyword>
<feature type="domain" description="EGF-like" evidence="15 16">
    <location>
        <begin position="2484"/>
        <end position="2495"/>
    </location>
</feature>